<protein>
    <recommendedName>
        <fullName evidence="3">Scramblase</fullName>
    </recommendedName>
</protein>
<dbReference type="InterPro" id="IPR005552">
    <property type="entry name" value="Scramblase"/>
</dbReference>
<dbReference type="AlphaFoldDB" id="A0A6I4MM45"/>
<organism evidence="1 2">
    <name type="scientific">Actinomadura physcomitrii</name>
    <dbReference type="NCBI Taxonomy" id="2650748"/>
    <lineage>
        <taxon>Bacteria</taxon>
        <taxon>Bacillati</taxon>
        <taxon>Actinomycetota</taxon>
        <taxon>Actinomycetes</taxon>
        <taxon>Streptosporangiales</taxon>
        <taxon>Thermomonosporaceae</taxon>
        <taxon>Actinomadura</taxon>
    </lineage>
</organism>
<dbReference type="Proteomes" id="UP000462055">
    <property type="component" value="Unassembled WGS sequence"/>
</dbReference>
<gene>
    <name evidence="1" type="ORF">F8568_042655</name>
</gene>
<dbReference type="RefSeq" id="WP_151599853.1">
    <property type="nucleotide sequence ID" value="NZ_WBMS02000060.1"/>
</dbReference>
<reference evidence="1" key="1">
    <citation type="submission" date="2019-12" db="EMBL/GenBank/DDBJ databases">
        <title>Actinomadura physcomitrii sp. nov., a novel actinomycete isolated from moss [Physcomitrium sphaericum (Ludw) Fuernr].</title>
        <authorList>
            <person name="Zhuang X."/>
        </authorList>
    </citation>
    <scope>NUCLEOTIDE SEQUENCE [LARGE SCALE GENOMIC DNA]</scope>
    <source>
        <strain evidence="1">LD22</strain>
    </source>
</reference>
<dbReference type="EMBL" id="WBMS02000060">
    <property type="protein sequence ID" value="MWA06932.1"/>
    <property type="molecule type" value="Genomic_DNA"/>
</dbReference>
<dbReference type="Pfam" id="PF03803">
    <property type="entry name" value="Scramblase"/>
    <property type="match status" value="1"/>
</dbReference>
<name>A0A6I4MM45_9ACTN</name>
<keyword evidence="2" id="KW-1185">Reference proteome</keyword>
<comment type="caution">
    <text evidence="1">The sequence shown here is derived from an EMBL/GenBank/DDBJ whole genome shotgun (WGS) entry which is preliminary data.</text>
</comment>
<sequence length="196" mass="21613">MSEVFSSPVLKVEQPRRGPFAKSRYRVLDGDGTVLAVAGETGEKGRAETLRTLFPGKSDLDAHVVLLTTPGGDPLYVVDKRRGRELTEVHDSKGELLGAFVTERVGRRYVLRDAEGGRLGTIAVDLPRNNFEVMDTDGGKVAHVRKKWAGLATHLLTTADKYDVEIFDPVREPLRTMAVMTAIVMDLNLHESKDIT</sequence>
<evidence type="ECO:0000313" key="2">
    <source>
        <dbReference type="Proteomes" id="UP000462055"/>
    </source>
</evidence>
<evidence type="ECO:0000313" key="1">
    <source>
        <dbReference type="EMBL" id="MWA06932.1"/>
    </source>
</evidence>
<accession>A0A6I4MM45</accession>
<evidence type="ECO:0008006" key="3">
    <source>
        <dbReference type="Google" id="ProtNLM"/>
    </source>
</evidence>
<dbReference type="SUPFAM" id="SSF54518">
    <property type="entry name" value="Tubby C-terminal domain-like"/>
    <property type="match status" value="1"/>
</dbReference>
<dbReference type="InterPro" id="IPR025659">
    <property type="entry name" value="Tubby-like_C"/>
</dbReference>
<dbReference type="GO" id="GO:0017128">
    <property type="term" value="F:phospholipid scramblase activity"/>
    <property type="evidence" value="ECO:0007669"/>
    <property type="project" value="InterPro"/>
</dbReference>
<proteinExistence type="predicted"/>